<dbReference type="EMBL" id="JABWRJ010000006">
    <property type="protein sequence ID" value="MBC3445451.1"/>
    <property type="molecule type" value="Genomic_DNA"/>
</dbReference>
<feature type="domain" description="Restriction endonuclease type IV Mrr" evidence="1">
    <location>
        <begin position="210"/>
        <end position="325"/>
    </location>
</feature>
<dbReference type="AlphaFoldDB" id="A0A923G6D8"/>
<dbReference type="InterPro" id="IPR011856">
    <property type="entry name" value="tRNA_endonuc-like_dom_sf"/>
</dbReference>
<dbReference type="GO" id="GO:0009307">
    <property type="term" value="P:DNA restriction-modification system"/>
    <property type="evidence" value="ECO:0007669"/>
    <property type="project" value="InterPro"/>
</dbReference>
<dbReference type="Gene3D" id="3.40.1350.10">
    <property type="match status" value="1"/>
</dbReference>
<keyword evidence="2" id="KW-0540">Nuclease</keyword>
<organism evidence="2">
    <name type="scientific">Pseudomonas peradeniyensis</name>
    <dbReference type="NCBI Taxonomy" id="2745488"/>
    <lineage>
        <taxon>Bacteria</taxon>
        <taxon>Pseudomonadati</taxon>
        <taxon>Pseudomonadota</taxon>
        <taxon>Gammaproteobacteria</taxon>
        <taxon>Pseudomonadales</taxon>
        <taxon>Pseudomonadaceae</taxon>
        <taxon>Pseudomonas</taxon>
    </lineage>
</organism>
<dbReference type="PANTHER" id="PTHR30015:SF6">
    <property type="entry name" value="SLL1429 PROTEIN"/>
    <property type="match status" value="1"/>
</dbReference>
<reference evidence="2" key="2">
    <citation type="submission" date="2020-07" db="EMBL/GenBank/DDBJ databases">
        <authorList>
            <person name="Lood C."/>
            <person name="Girard L."/>
        </authorList>
    </citation>
    <scope>NUCLEOTIDE SEQUENCE</scope>
    <source>
        <strain evidence="2">BW13M1</strain>
    </source>
</reference>
<dbReference type="InterPro" id="IPR052906">
    <property type="entry name" value="Type_IV_Methyl-Rstrct_Enzyme"/>
</dbReference>
<dbReference type="Pfam" id="PF04471">
    <property type="entry name" value="Mrr_cat"/>
    <property type="match status" value="1"/>
</dbReference>
<evidence type="ECO:0000259" key="1">
    <source>
        <dbReference type="Pfam" id="PF04471"/>
    </source>
</evidence>
<dbReference type="InterPro" id="IPR011335">
    <property type="entry name" value="Restrct_endonuc-II-like"/>
</dbReference>
<protein>
    <submittedName>
        <fullName evidence="2">Restriction endonuclease</fullName>
    </submittedName>
</protein>
<dbReference type="GO" id="GO:0015666">
    <property type="term" value="F:restriction endodeoxyribonuclease activity"/>
    <property type="evidence" value="ECO:0007669"/>
    <property type="project" value="TreeGrafter"/>
</dbReference>
<dbReference type="SUPFAM" id="SSF52980">
    <property type="entry name" value="Restriction endonuclease-like"/>
    <property type="match status" value="1"/>
</dbReference>
<reference evidence="2" key="1">
    <citation type="journal article" date="2020" name="Microorganisms">
        <title>Reliable Identification of Environmental Pseudomonas Isolates Using the rpoD Gene.</title>
        <authorList>
            <consortium name="The Broad Institute Genome Sequencing Platform"/>
            <person name="Girard L."/>
            <person name="Lood C."/>
            <person name="Rokni-Zadeh H."/>
            <person name="van Noort V."/>
            <person name="Lavigne R."/>
            <person name="De Mot R."/>
        </authorList>
    </citation>
    <scope>NUCLEOTIDE SEQUENCE</scope>
    <source>
        <strain evidence="2">BW13M1</strain>
    </source>
</reference>
<dbReference type="RefSeq" id="WP_186732540.1">
    <property type="nucleotide sequence ID" value="NZ_JABWRJ020000001.1"/>
</dbReference>
<gene>
    <name evidence="2" type="ORF">HU751_06675</name>
</gene>
<dbReference type="GO" id="GO:0003677">
    <property type="term" value="F:DNA binding"/>
    <property type="evidence" value="ECO:0007669"/>
    <property type="project" value="InterPro"/>
</dbReference>
<proteinExistence type="predicted"/>
<name>A0A923G6D8_9PSED</name>
<dbReference type="InterPro" id="IPR007560">
    <property type="entry name" value="Restrct_endonuc_IV_Mrr"/>
</dbReference>
<keyword evidence="2" id="KW-0378">Hydrolase</keyword>
<comment type="caution">
    <text evidence="2">The sequence shown here is derived from an EMBL/GenBank/DDBJ whole genome shotgun (WGS) entry which is preliminary data.</text>
</comment>
<keyword evidence="2" id="KW-0255">Endonuclease</keyword>
<dbReference type="PANTHER" id="PTHR30015">
    <property type="entry name" value="MRR RESTRICTION SYSTEM PROTEIN"/>
    <property type="match status" value="1"/>
</dbReference>
<evidence type="ECO:0000313" key="2">
    <source>
        <dbReference type="EMBL" id="MBC3445451.1"/>
    </source>
</evidence>
<accession>A0A923G6D8</accession>
<sequence>MHMSFRAGDLNEYLADLTGYKVGLALTLEELYDHLSGEEGYADRARESEQNGTRLHSTDLEAIAYRLLFRVGYTEEEYDGDHTGAKLFHKYRRSGQEDLHFAVVRTWNQMMPSMIEAASKSGRGLNPSPYLARCKREFGHAGWDMALEQIHVFDLAMRMSLLSNQQPAIWNDRVSLDQLFGKAEHSSKGGAFIDQRFIDYLSVNKDRIGDMHWRRFEELTAEFFQRQGFRVDLGPGSGDDGVDVRVWKPDSEPGANPLCLVQCKRQKAKVEKVVIKGLLSDVQWEKAEYGVIVTSSTLSPGAKTTIEARGYPIRAVERNAVSKWLMALRTPGTGIVRM</sequence>